<evidence type="ECO:0000313" key="1">
    <source>
        <dbReference type="EMBL" id="OHX65703.1"/>
    </source>
</evidence>
<protein>
    <recommendedName>
        <fullName evidence="3">Thioredoxin domain-containing protein</fullName>
    </recommendedName>
</protein>
<dbReference type="Pfam" id="PF13899">
    <property type="entry name" value="Thioredoxin_7"/>
    <property type="match status" value="1"/>
</dbReference>
<dbReference type="GO" id="GO:0045454">
    <property type="term" value="P:cell redox homeostasis"/>
    <property type="evidence" value="ECO:0007669"/>
    <property type="project" value="TreeGrafter"/>
</dbReference>
<evidence type="ECO:0000313" key="2">
    <source>
        <dbReference type="Proteomes" id="UP000179797"/>
    </source>
</evidence>
<name>A0A1S1YXP4_FLAPC</name>
<dbReference type="PANTHER" id="PTHR32234:SF0">
    <property type="entry name" value="THIOL:DISULFIDE INTERCHANGE PROTEIN DSBD"/>
    <property type="match status" value="1"/>
</dbReference>
<dbReference type="EMBL" id="JRYR02000001">
    <property type="protein sequence ID" value="OHX65703.1"/>
    <property type="molecule type" value="Genomic_DNA"/>
</dbReference>
<dbReference type="SUPFAM" id="SSF52833">
    <property type="entry name" value="Thioredoxin-like"/>
    <property type="match status" value="1"/>
</dbReference>
<dbReference type="AlphaFoldDB" id="A0A1S1YXP4"/>
<dbReference type="Proteomes" id="UP000179797">
    <property type="component" value="Unassembled WGS sequence"/>
</dbReference>
<comment type="caution">
    <text evidence="1">The sequence shown here is derived from an EMBL/GenBank/DDBJ whole genome shotgun (WGS) entry which is preliminary data.</text>
</comment>
<proteinExistence type="predicted"/>
<keyword evidence="2" id="KW-1185">Reference proteome</keyword>
<evidence type="ECO:0008006" key="3">
    <source>
        <dbReference type="Google" id="ProtNLM"/>
    </source>
</evidence>
<reference evidence="1 2" key="1">
    <citation type="journal article" date="2012" name="Int. J. Syst. Evol. Microbiol.">
        <title>Flammeovirga pacifica sp. nov., isolated from deep-sea sediment.</title>
        <authorList>
            <person name="Xu H."/>
            <person name="Fu Y."/>
            <person name="Yang N."/>
            <person name="Ding Z."/>
            <person name="Lai Q."/>
            <person name="Zeng R."/>
        </authorList>
    </citation>
    <scope>NUCLEOTIDE SEQUENCE [LARGE SCALE GENOMIC DNA]</scope>
    <source>
        <strain evidence="2">DSM 24597 / LMG 26175 / WPAGA1</strain>
    </source>
</reference>
<dbReference type="STRING" id="915059.NH26_04730"/>
<dbReference type="RefSeq" id="WP_044222268.1">
    <property type="nucleotide sequence ID" value="NZ_JRYR02000001.1"/>
</dbReference>
<dbReference type="OrthoDB" id="645813at2"/>
<dbReference type="GO" id="GO:0015035">
    <property type="term" value="F:protein-disulfide reductase activity"/>
    <property type="evidence" value="ECO:0007669"/>
    <property type="project" value="TreeGrafter"/>
</dbReference>
<gene>
    <name evidence="1" type="ORF">NH26_04730</name>
</gene>
<accession>A0A1S1YXP4</accession>
<dbReference type="Gene3D" id="3.40.30.10">
    <property type="entry name" value="Glutaredoxin"/>
    <property type="match status" value="1"/>
</dbReference>
<sequence>MWKKTLIILFFPILTYAQNINFEMTDLEKAQQKAKNQNKDIFIDLYTNWCINCEWMQEEVFKTKKIASYYNENYINLSIDAESKLGKQFVEKYKLSIYPTYLYLNSSGEALHLVTGLKTKEEFIEGSKEAKDPSQQLFSLQKNIKQNAHSDINVLSNYIYATYKAAYEDKSVLDEFLLKLNDELLKEKYIWRALKEASMHSGLHSECLNYLVKHSSIIEENHGIKEIIQTINAATSRSMQPYVSKKDIKGWEELMDYLKKSMGKQGETLMLAYNPTFYIQIQNFDKAYSLMKEGVAKLHNRTPDVKAYLYRNWAWDVYHYYNEETKLSNALEWIDNSLDIHYNSINLETKSGILLKLKKFEQAKLTALEAIELAKKEKVHPTLAYNVLEKINAMK</sequence>
<dbReference type="PANTHER" id="PTHR32234">
    <property type="entry name" value="THIOL:DISULFIDE INTERCHANGE PROTEIN DSBD"/>
    <property type="match status" value="1"/>
</dbReference>
<dbReference type="InterPro" id="IPR036249">
    <property type="entry name" value="Thioredoxin-like_sf"/>
</dbReference>
<organism evidence="1 2">
    <name type="scientific">Flammeovirga pacifica</name>
    <dbReference type="NCBI Taxonomy" id="915059"/>
    <lineage>
        <taxon>Bacteria</taxon>
        <taxon>Pseudomonadati</taxon>
        <taxon>Bacteroidota</taxon>
        <taxon>Cytophagia</taxon>
        <taxon>Cytophagales</taxon>
        <taxon>Flammeovirgaceae</taxon>
        <taxon>Flammeovirga</taxon>
    </lineage>
</organism>